<feature type="compositionally biased region" description="Basic and acidic residues" evidence="1">
    <location>
        <begin position="543"/>
        <end position="553"/>
    </location>
</feature>
<protein>
    <recommendedName>
        <fullName evidence="3">Portal protein</fullName>
    </recommendedName>
</protein>
<feature type="compositionally biased region" description="Pro residues" evidence="1">
    <location>
        <begin position="513"/>
        <end position="525"/>
    </location>
</feature>
<proteinExistence type="predicted"/>
<organism evidence="2">
    <name type="scientific">marine sediment metagenome</name>
    <dbReference type="NCBI Taxonomy" id="412755"/>
    <lineage>
        <taxon>unclassified sequences</taxon>
        <taxon>metagenomes</taxon>
        <taxon>ecological metagenomes</taxon>
    </lineage>
</organism>
<evidence type="ECO:0008006" key="3">
    <source>
        <dbReference type="Google" id="ProtNLM"/>
    </source>
</evidence>
<accession>A0A0F9RK63</accession>
<gene>
    <name evidence="2" type="ORF">LCGC14_0567370</name>
</gene>
<dbReference type="EMBL" id="LAZR01000826">
    <property type="protein sequence ID" value="KKN56945.1"/>
    <property type="molecule type" value="Genomic_DNA"/>
</dbReference>
<evidence type="ECO:0000256" key="1">
    <source>
        <dbReference type="SAM" id="MobiDB-lite"/>
    </source>
</evidence>
<sequence length="568" mass="63456">MTRTIQEIQELYEWESVTHHSKRISEQTMDWSYYKDDFPVPFIKSPYKATRLGVGVEIVDVPVSHIVTSEPQVYVEATADNTTARERALKRGTFLNHLVDFLTFQSPQPFKETVKNQLVSGEAWIHLVNNDQFKDDIFPDDIPITFSIPDPKIIYASADERNGIPDYFFISYKRYFQSVINKYEHWPNPLGRGGKDKYVDWLVYFDKGIRYFQADGVPVLEGGIQLNILGFTPIVHCYSGYGKSSPDGNPEELAVSRIRPVRGKILAYTELASSIASQLKLYAHKRYDFQPTDKEIKFTQDDVKNYDLNYGSANVVPWGVNIIERGGSPPLAEVFNFMSMLRYEITRATPPLMMGMGSGSSGRAEDIETKHSLSQYASVVDNASTAWAMALSLTLRMMKNKDLGLLPLTLRATVPAEGVRKAIILEDSDIDDLRCTLKLKAADPIEDKAQAQIGTSKWQIGEIDHETNLIEFQGKSLDEAQRIIVKTRAEKFMNSPEFATTIGMAALEKLGIEPPPAEGAPPTGPVPGQRGARGGPPRTGNRKSIDALAKDADMQLANRPPRMSPGLG</sequence>
<reference evidence="2" key="1">
    <citation type="journal article" date="2015" name="Nature">
        <title>Complex archaea that bridge the gap between prokaryotes and eukaryotes.</title>
        <authorList>
            <person name="Spang A."/>
            <person name="Saw J.H."/>
            <person name="Jorgensen S.L."/>
            <person name="Zaremba-Niedzwiedzka K."/>
            <person name="Martijn J."/>
            <person name="Lind A.E."/>
            <person name="van Eijk R."/>
            <person name="Schleper C."/>
            <person name="Guy L."/>
            <person name="Ettema T.J."/>
        </authorList>
    </citation>
    <scope>NUCLEOTIDE SEQUENCE</scope>
</reference>
<feature type="compositionally biased region" description="Low complexity" evidence="1">
    <location>
        <begin position="526"/>
        <end position="539"/>
    </location>
</feature>
<evidence type="ECO:0000313" key="2">
    <source>
        <dbReference type="EMBL" id="KKN56945.1"/>
    </source>
</evidence>
<dbReference type="AlphaFoldDB" id="A0A0F9RK63"/>
<feature type="region of interest" description="Disordered" evidence="1">
    <location>
        <begin position="512"/>
        <end position="568"/>
    </location>
</feature>
<comment type="caution">
    <text evidence="2">The sequence shown here is derived from an EMBL/GenBank/DDBJ whole genome shotgun (WGS) entry which is preliminary data.</text>
</comment>
<name>A0A0F9RK63_9ZZZZ</name>